<evidence type="ECO:0000313" key="1">
    <source>
        <dbReference type="EMBL" id="GID76883.1"/>
    </source>
</evidence>
<gene>
    <name evidence="1" type="ORF">Ade02nite_55240</name>
</gene>
<evidence type="ECO:0000313" key="2">
    <source>
        <dbReference type="Proteomes" id="UP000609879"/>
    </source>
</evidence>
<evidence type="ECO:0008006" key="3">
    <source>
        <dbReference type="Google" id="ProtNLM"/>
    </source>
</evidence>
<accession>A0ABQ3YA35</accession>
<name>A0ABQ3YA35_9ACTN</name>
<keyword evidence="2" id="KW-1185">Reference proteome</keyword>
<dbReference type="RefSeq" id="WP_203770144.1">
    <property type="nucleotide sequence ID" value="NZ_BAAABO010000029.1"/>
</dbReference>
<sequence>MASVDDFYRDVARIALAVATKHGFVLGGGVAWLVNGLVARPTEDVDLFTDAPGGVAAAAGEVTAALKAAGYRVVAEEGDELFEGMATDIQEFLVAGGHRALRLTLCRLDRQRAPVVMELGPVMHLDDLVATKVAALVNRREVRDYIDVAAALERYPLSQIMELAHAADPALDPDDIADAGRYLDRLDDARFALYGLGPAEIAALRHRLAQWPRA</sequence>
<dbReference type="Proteomes" id="UP000609879">
    <property type="component" value="Unassembled WGS sequence"/>
</dbReference>
<dbReference type="EMBL" id="BOMI01000109">
    <property type="protein sequence ID" value="GID76883.1"/>
    <property type="molecule type" value="Genomic_DNA"/>
</dbReference>
<organism evidence="1 2">
    <name type="scientific">Paractinoplanes deccanensis</name>
    <dbReference type="NCBI Taxonomy" id="113561"/>
    <lineage>
        <taxon>Bacteria</taxon>
        <taxon>Bacillati</taxon>
        <taxon>Actinomycetota</taxon>
        <taxon>Actinomycetes</taxon>
        <taxon>Micromonosporales</taxon>
        <taxon>Micromonosporaceae</taxon>
        <taxon>Paractinoplanes</taxon>
    </lineage>
</organism>
<comment type="caution">
    <text evidence="1">The sequence shown here is derived from an EMBL/GenBank/DDBJ whole genome shotgun (WGS) entry which is preliminary data.</text>
</comment>
<proteinExistence type="predicted"/>
<dbReference type="Pfam" id="PF08843">
    <property type="entry name" value="AbiEii"/>
    <property type="match status" value="1"/>
</dbReference>
<reference evidence="1 2" key="1">
    <citation type="submission" date="2021-01" db="EMBL/GenBank/DDBJ databases">
        <title>Whole genome shotgun sequence of Actinoplanes deccanensis NBRC 13994.</title>
        <authorList>
            <person name="Komaki H."/>
            <person name="Tamura T."/>
        </authorList>
    </citation>
    <scope>NUCLEOTIDE SEQUENCE [LARGE SCALE GENOMIC DNA]</scope>
    <source>
        <strain evidence="1 2">NBRC 13994</strain>
    </source>
</reference>
<protein>
    <recommendedName>
        <fullName evidence="3">Nucleotidyl transferase AbiEii/AbiGii toxin family protein</fullName>
    </recommendedName>
</protein>
<dbReference type="InterPro" id="IPR014942">
    <property type="entry name" value="AbiEii"/>
</dbReference>